<dbReference type="Pfam" id="PF03098">
    <property type="entry name" value="An_peroxidase"/>
    <property type="match status" value="1"/>
</dbReference>
<dbReference type="InterPro" id="IPR010255">
    <property type="entry name" value="Haem_peroxidase_sf"/>
</dbReference>
<dbReference type="AlphaFoldDB" id="A0AAV6TJU0"/>
<keyword evidence="1" id="KW-0575">Peroxidase</keyword>
<accession>A0AAV6TJU0</accession>
<dbReference type="InterPro" id="IPR037120">
    <property type="entry name" value="Haem_peroxidase_sf_animal"/>
</dbReference>
<dbReference type="PANTHER" id="PTHR11475:SF134">
    <property type="entry name" value="LD42267P"/>
    <property type="match status" value="1"/>
</dbReference>
<dbReference type="PANTHER" id="PTHR11475">
    <property type="entry name" value="OXIDASE/PEROXIDASE"/>
    <property type="match status" value="1"/>
</dbReference>
<proteinExistence type="predicted"/>
<dbReference type="Proteomes" id="UP000827092">
    <property type="component" value="Unassembled WGS sequence"/>
</dbReference>
<keyword evidence="1" id="KW-0560">Oxidoreductase</keyword>
<dbReference type="PROSITE" id="PS50292">
    <property type="entry name" value="PEROXIDASE_3"/>
    <property type="match status" value="1"/>
</dbReference>
<dbReference type="Gene3D" id="1.10.640.10">
    <property type="entry name" value="Haem peroxidase domain superfamily, animal type"/>
    <property type="match status" value="1"/>
</dbReference>
<sequence>MGVSGRSLPSARLVSSVVHPDSAAPHGRYSLALMQWGTVPRPRHHAHAHARSSGASTPGLQILRFRLHRPPRVPADPHTHRGPLLPTSTPERIAELYFVREIFGGTTHFSRREQMDQVTAYIDSLEHVRSDACEARMLRSPFGGRLNSTKHPLEEKTCCLRTPPMRHPCQRAARLTSITPSGREHNPGRSSRHQPTGERRHSQQGIVLFFVLIVSITSPKSEFLPRVLGEKMLKDLDLVLDPVQVRTPACRPTVYNEFAAARIQALDSAPPRVCHDAALTYSPVPARVLGRWERTLDLVSTRFR</sequence>
<feature type="region of interest" description="Disordered" evidence="2">
    <location>
        <begin position="176"/>
        <end position="201"/>
    </location>
</feature>
<gene>
    <name evidence="3" type="ORF">JTE90_019618</name>
</gene>
<protein>
    <submittedName>
        <fullName evidence="3">Uncharacterized protein</fullName>
    </submittedName>
</protein>
<comment type="caution">
    <text evidence="3">The sequence shown here is derived from an EMBL/GenBank/DDBJ whole genome shotgun (WGS) entry which is preliminary data.</text>
</comment>
<organism evidence="3 4">
    <name type="scientific">Oedothorax gibbosus</name>
    <dbReference type="NCBI Taxonomy" id="931172"/>
    <lineage>
        <taxon>Eukaryota</taxon>
        <taxon>Metazoa</taxon>
        <taxon>Ecdysozoa</taxon>
        <taxon>Arthropoda</taxon>
        <taxon>Chelicerata</taxon>
        <taxon>Arachnida</taxon>
        <taxon>Araneae</taxon>
        <taxon>Araneomorphae</taxon>
        <taxon>Entelegynae</taxon>
        <taxon>Araneoidea</taxon>
        <taxon>Linyphiidae</taxon>
        <taxon>Erigoninae</taxon>
        <taxon>Oedothorax</taxon>
    </lineage>
</organism>
<dbReference type="SUPFAM" id="SSF48113">
    <property type="entry name" value="Heme-dependent peroxidases"/>
    <property type="match status" value="1"/>
</dbReference>
<dbReference type="EMBL" id="JAFNEN010003569">
    <property type="protein sequence ID" value="KAG8171791.1"/>
    <property type="molecule type" value="Genomic_DNA"/>
</dbReference>
<reference evidence="3 4" key="1">
    <citation type="journal article" date="2022" name="Nat. Ecol. Evol.">
        <title>A masculinizing supergene underlies an exaggerated male reproductive morph in a spider.</title>
        <authorList>
            <person name="Hendrickx F."/>
            <person name="De Corte Z."/>
            <person name="Sonet G."/>
            <person name="Van Belleghem S.M."/>
            <person name="Kostlbacher S."/>
            <person name="Vangestel C."/>
        </authorList>
    </citation>
    <scope>NUCLEOTIDE SEQUENCE [LARGE SCALE GENOMIC DNA]</scope>
    <source>
        <strain evidence="3">W744_W776</strain>
    </source>
</reference>
<dbReference type="GO" id="GO:0006979">
    <property type="term" value="P:response to oxidative stress"/>
    <property type="evidence" value="ECO:0007669"/>
    <property type="project" value="InterPro"/>
</dbReference>
<evidence type="ECO:0000313" key="3">
    <source>
        <dbReference type="EMBL" id="KAG8171791.1"/>
    </source>
</evidence>
<evidence type="ECO:0000256" key="2">
    <source>
        <dbReference type="SAM" id="MobiDB-lite"/>
    </source>
</evidence>
<name>A0AAV6TJU0_9ARAC</name>
<evidence type="ECO:0000313" key="4">
    <source>
        <dbReference type="Proteomes" id="UP000827092"/>
    </source>
</evidence>
<dbReference type="GO" id="GO:0020037">
    <property type="term" value="F:heme binding"/>
    <property type="evidence" value="ECO:0007669"/>
    <property type="project" value="InterPro"/>
</dbReference>
<dbReference type="InterPro" id="IPR019791">
    <property type="entry name" value="Haem_peroxidase_animal"/>
</dbReference>
<evidence type="ECO:0000256" key="1">
    <source>
        <dbReference type="ARBA" id="ARBA00022559"/>
    </source>
</evidence>
<keyword evidence="4" id="KW-1185">Reference proteome</keyword>
<dbReference type="GO" id="GO:0004601">
    <property type="term" value="F:peroxidase activity"/>
    <property type="evidence" value="ECO:0007669"/>
    <property type="project" value="UniProtKB-KW"/>
</dbReference>